<reference evidence="1" key="1">
    <citation type="journal article" date="2018" name="Nat. Plants">
        <title>Whole-genome landscape of Medicago truncatula symbiotic genes.</title>
        <authorList>
            <person name="Pecrix Y."/>
            <person name="Gamas P."/>
            <person name="Carrere S."/>
        </authorList>
    </citation>
    <scope>NUCLEOTIDE SEQUENCE</scope>
    <source>
        <tissue evidence="1">Leaves</tissue>
    </source>
</reference>
<dbReference type="EMBL" id="PSQE01000006">
    <property type="protein sequence ID" value="RHN49785.1"/>
    <property type="molecule type" value="Genomic_DNA"/>
</dbReference>
<accession>A0A396HER2</accession>
<dbReference type="AlphaFoldDB" id="A0A396HER2"/>
<sequence length="65" mass="7726">MIFCERIIQESCLGYIEGDEFKALSGGKYRGYPIRGQTKSYEYSYMHYIFLSLWRVVVLNVRLSF</sequence>
<organism evidence="1">
    <name type="scientific">Medicago truncatula</name>
    <name type="common">Barrel medic</name>
    <name type="synonym">Medicago tribuloides</name>
    <dbReference type="NCBI Taxonomy" id="3880"/>
    <lineage>
        <taxon>Eukaryota</taxon>
        <taxon>Viridiplantae</taxon>
        <taxon>Streptophyta</taxon>
        <taxon>Embryophyta</taxon>
        <taxon>Tracheophyta</taxon>
        <taxon>Spermatophyta</taxon>
        <taxon>Magnoliopsida</taxon>
        <taxon>eudicotyledons</taxon>
        <taxon>Gunneridae</taxon>
        <taxon>Pentapetalae</taxon>
        <taxon>rosids</taxon>
        <taxon>fabids</taxon>
        <taxon>Fabales</taxon>
        <taxon>Fabaceae</taxon>
        <taxon>Papilionoideae</taxon>
        <taxon>50 kb inversion clade</taxon>
        <taxon>NPAAA clade</taxon>
        <taxon>Hologalegina</taxon>
        <taxon>IRL clade</taxon>
        <taxon>Trifolieae</taxon>
        <taxon>Medicago</taxon>
    </lineage>
</organism>
<proteinExistence type="predicted"/>
<protein>
    <submittedName>
        <fullName evidence="1">Uncharacterized protein</fullName>
    </submittedName>
</protein>
<gene>
    <name evidence="1" type="ORF">MtrunA17_Chr6g0450311</name>
</gene>
<name>A0A396HER2_MEDTR</name>
<evidence type="ECO:0000313" key="1">
    <source>
        <dbReference type="EMBL" id="RHN49785.1"/>
    </source>
</evidence>
<dbReference type="Proteomes" id="UP000265566">
    <property type="component" value="Chromosome 6"/>
</dbReference>
<comment type="caution">
    <text evidence="1">The sequence shown here is derived from an EMBL/GenBank/DDBJ whole genome shotgun (WGS) entry which is preliminary data.</text>
</comment>
<dbReference type="Gramene" id="rna33996">
    <property type="protein sequence ID" value="RHN49785.1"/>
    <property type="gene ID" value="gene33996"/>
</dbReference>